<evidence type="ECO:0000313" key="9">
    <source>
        <dbReference type="Proteomes" id="UP001549921"/>
    </source>
</evidence>
<reference evidence="8 9" key="1">
    <citation type="submission" date="2024-06" db="EMBL/GenBank/DDBJ databases">
        <title>A chromosome-level genome assembly of beet webworm, Loxostege sticticalis.</title>
        <authorList>
            <person name="Zhang Y."/>
        </authorList>
    </citation>
    <scope>NUCLEOTIDE SEQUENCE [LARGE SCALE GENOMIC DNA]</scope>
    <source>
        <strain evidence="8">AQ028</strain>
        <tissue evidence="8">Male pupae</tissue>
    </source>
</reference>
<dbReference type="Proteomes" id="UP001549921">
    <property type="component" value="Unassembled WGS sequence"/>
</dbReference>
<keyword evidence="2 5" id="KW-0812">Transmembrane</keyword>
<comment type="caution">
    <text evidence="8">The sequence shown here is derived from an EMBL/GenBank/DDBJ whole genome shotgun (WGS) entry which is preliminary data.</text>
</comment>
<evidence type="ECO:0000313" key="8">
    <source>
        <dbReference type="EMBL" id="KAL0831080.1"/>
    </source>
</evidence>
<evidence type="ECO:0000256" key="4">
    <source>
        <dbReference type="ARBA" id="ARBA00023136"/>
    </source>
</evidence>
<evidence type="ECO:0000256" key="5">
    <source>
        <dbReference type="PROSITE-ProRule" id="PRU00205"/>
    </source>
</evidence>
<accession>A0ABD0SZG5</accession>
<dbReference type="SMART" id="SM00724">
    <property type="entry name" value="TLC"/>
    <property type="match status" value="1"/>
</dbReference>
<comment type="subcellular location">
    <subcellularLocation>
        <location evidence="1">Membrane</location>
        <topology evidence="1">Multi-pass membrane protein</topology>
    </subcellularLocation>
</comment>
<evidence type="ECO:0000256" key="3">
    <source>
        <dbReference type="ARBA" id="ARBA00022989"/>
    </source>
</evidence>
<gene>
    <name evidence="8" type="ORF">ABMA28_001956</name>
</gene>
<sequence>MDWRLELSPATLVKLVSFLYWSAFYLWCSASWPKRSPEWCSRVVTLLHGSVATVVGLCQCGVRSITPWRLTMKISLWHYALMVWSWGYFAFDLIWCLVYWRENTLMLCHHGSALYAITIYMTKDYTGCCFACTLAFMEVTNPLLQTRWFLRDEGYDTTMIYYLVEVAYLVGFLMVRGVLGTWIIYRIVESDLFDMDEKVISIVFYLVSMAFIKDIFGYIIHKYRSKIEDFRNYLDEVGILLNEER</sequence>
<dbReference type="EMBL" id="JBEDNZ010000012">
    <property type="protein sequence ID" value="KAL0831080.1"/>
    <property type="molecule type" value="Genomic_DNA"/>
</dbReference>
<feature type="domain" description="TLC" evidence="7">
    <location>
        <begin position="34"/>
        <end position="224"/>
    </location>
</feature>
<dbReference type="PROSITE" id="PS50922">
    <property type="entry name" value="TLC"/>
    <property type="match status" value="1"/>
</dbReference>
<evidence type="ECO:0000256" key="2">
    <source>
        <dbReference type="ARBA" id="ARBA00022692"/>
    </source>
</evidence>
<dbReference type="InterPro" id="IPR006634">
    <property type="entry name" value="TLC-dom"/>
</dbReference>
<keyword evidence="4 5" id="KW-0472">Membrane</keyword>
<dbReference type="PANTHER" id="PTHR31898">
    <property type="entry name" value="TRANSMEMBRANE PROTEIN 136"/>
    <property type="match status" value="1"/>
</dbReference>
<dbReference type="GO" id="GO:0016020">
    <property type="term" value="C:membrane"/>
    <property type="evidence" value="ECO:0007669"/>
    <property type="project" value="UniProtKB-SubCell"/>
</dbReference>
<feature type="transmembrane region" description="Helical" evidence="6">
    <location>
        <begin position="77"/>
        <end position="100"/>
    </location>
</feature>
<feature type="transmembrane region" description="Helical" evidence="6">
    <location>
        <begin position="12"/>
        <end position="32"/>
    </location>
</feature>
<feature type="transmembrane region" description="Helical" evidence="6">
    <location>
        <begin position="160"/>
        <end position="187"/>
    </location>
</feature>
<dbReference type="PANTHER" id="PTHR31898:SF1">
    <property type="entry name" value="TLC DOMAIN-CONTAINING PROTEIN 5"/>
    <property type="match status" value="1"/>
</dbReference>
<evidence type="ECO:0000256" key="1">
    <source>
        <dbReference type="ARBA" id="ARBA00004141"/>
    </source>
</evidence>
<dbReference type="Pfam" id="PF03798">
    <property type="entry name" value="TRAM_LAG1_CLN8"/>
    <property type="match status" value="1"/>
</dbReference>
<organism evidence="8 9">
    <name type="scientific">Loxostege sticticalis</name>
    <name type="common">Beet webworm moth</name>
    <dbReference type="NCBI Taxonomy" id="481309"/>
    <lineage>
        <taxon>Eukaryota</taxon>
        <taxon>Metazoa</taxon>
        <taxon>Ecdysozoa</taxon>
        <taxon>Arthropoda</taxon>
        <taxon>Hexapoda</taxon>
        <taxon>Insecta</taxon>
        <taxon>Pterygota</taxon>
        <taxon>Neoptera</taxon>
        <taxon>Endopterygota</taxon>
        <taxon>Lepidoptera</taxon>
        <taxon>Glossata</taxon>
        <taxon>Ditrysia</taxon>
        <taxon>Pyraloidea</taxon>
        <taxon>Crambidae</taxon>
        <taxon>Pyraustinae</taxon>
        <taxon>Loxostege</taxon>
    </lineage>
</organism>
<name>A0ABD0SZG5_LOXSC</name>
<protein>
    <recommendedName>
        <fullName evidence="7">TLC domain-containing protein</fullName>
    </recommendedName>
</protein>
<evidence type="ECO:0000256" key="6">
    <source>
        <dbReference type="SAM" id="Phobius"/>
    </source>
</evidence>
<keyword evidence="3 6" id="KW-1133">Transmembrane helix</keyword>
<proteinExistence type="predicted"/>
<dbReference type="AlphaFoldDB" id="A0ABD0SZG5"/>
<evidence type="ECO:0000259" key="7">
    <source>
        <dbReference type="PROSITE" id="PS50922"/>
    </source>
</evidence>
<feature type="transmembrane region" description="Helical" evidence="6">
    <location>
        <begin position="44"/>
        <end position="65"/>
    </location>
</feature>
<dbReference type="InterPro" id="IPR042512">
    <property type="entry name" value="TLCD5"/>
</dbReference>
<feature type="transmembrane region" description="Helical" evidence="6">
    <location>
        <begin position="199"/>
        <end position="221"/>
    </location>
</feature>